<dbReference type="OMA" id="DDICIEY"/>
<dbReference type="PANTHER" id="PTHR33459">
    <property type="entry name" value="DD-GDCA PROTEIN"/>
    <property type="match status" value="1"/>
</dbReference>
<dbReference type="Proteomes" id="UP000076078">
    <property type="component" value="Unassembled WGS sequence"/>
</dbReference>
<gene>
    <name evidence="1" type="ORF">DLAC_09809</name>
</gene>
<sequence length="301" mass="32971">MDTQCYPNYCVGSVCSLAYFAQLNEPCQKDTDCYQSLTTQKCLNYTCQLKDTERCQSDYDCELTQYCEGSMSKCIERLSIGTECNSSRQCYQNLVCSQGDSSSTNICSWPFLTSVGEMCTTSEVAYKIGCTLQDGLYCSRLDNRCRKVPTDCSMCSVDGSSGPVCESGGCLCTGNRTDVSGVCNVPIIYTDPQCEASAKLLLECGNNNGCSLDDELAWNPNSCLMKNCKVNLCQTKQCTKTPSKKSDLQRLEQMCYTASTSTKQTLPCGIVIDSSDSLSTSTQTTPPYVLLLTLLFILISL</sequence>
<dbReference type="InterPro" id="IPR052326">
    <property type="entry name" value="Diff-Dev_Assoc_Protein"/>
</dbReference>
<protein>
    <submittedName>
        <fullName evidence="1">Putative transmembrane protein</fullName>
    </submittedName>
</protein>
<keyword evidence="2" id="KW-1185">Reference proteome</keyword>
<organism evidence="1 2">
    <name type="scientific">Tieghemostelium lacteum</name>
    <name type="common">Slime mold</name>
    <name type="synonym">Dictyostelium lacteum</name>
    <dbReference type="NCBI Taxonomy" id="361077"/>
    <lineage>
        <taxon>Eukaryota</taxon>
        <taxon>Amoebozoa</taxon>
        <taxon>Evosea</taxon>
        <taxon>Eumycetozoa</taxon>
        <taxon>Dictyostelia</taxon>
        <taxon>Dictyosteliales</taxon>
        <taxon>Raperosteliaceae</taxon>
        <taxon>Tieghemostelium</taxon>
    </lineage>
</organism>
<keyword evidence="1" id="KW-0812">Transmembrane</keyword>
<evidence type="ECO:0000313" key="2">
    <source>
        <dbReference type="Proteomes" id="UP000076078"/>
    </source>
</evidence>
<proteinExistence type="predicted"/>
<dbReference type="EMBL" id="LODT01000039">
    <property type="protein sequence ID" value="KYQ89832.1"/>
    <property type="molecule type" value="Genomic_DNA"/>
</dbReference>
<dbReference type="InParanoid" id="A0A151Z795"/>
<dbReference type="AlphaFoldDB" id="A0A151Z795"/>
<reference evidence="1 2" key="1">
    <citation type="submission" date="2015-12" db="EMBL/GenBank/DDBJ databases">
        <title>Dictyostelia acquired genes for synthesis and detection of signals that induce cell-type specialization by lateral gene transfer from prokaryotes.</title>
        <authorList>
            <person name="Gloeckner G."/>
            <person name="Schaap P."/>
        </authorList>
    </citation>
    <scope>NUCLEOTIDE SEQUENCE [LARGE SCALE GENOMIC DNA]</scope>
    <source>
        <strain evidence="1 2">TK</strain>
    </source>
</reference>
<name>A0A151Z795_TIELA</name>
<accession>A0A151Z795</accession>
<dbReference type="PANTHER" id="PTHR33459:SF6">
    <property type="entry name" value="DICKKOPF N-TERMINAL CYSTEINE-RICH DOMAIN-CONTAINING PROTEIN"/>
    <property type="match status" value="1"/>
</dbReference>
<keyword evidence="1" id="KW-0472">Membrane</keyword>
<evidence type="ECO:0000313" key="1">
    <source>
        <dbReference type="EMBL" id="KYQ89832.1"/>
    </source>
</evidence>
<comment type="caution">
    <text evidence="1">The sequence shown here is derived from an EMBL/GenBank/DDBJ whole genome shotgun (WGS) entry which is preliminary data.</text>
</comment>